<dbReference type="AlphaFoldDB" id="A0A839SWV2"/>
<keyword evidence="3" id="KW-1185">Reference proteome</keyword>
<reference evidence="2 3" key="1">
    <citation type="submission" date="2020-08" db="EMBL/GenBank/DDBJ databases">
        <title>Genomic Encyclopedia of Type Strains, Phase III (KMG-III): the genomes of soil and plant-associated and newly described type strains.</title>
        <authorList>
            <person name="Whitman W."/>
        </authorList>
    </citation>
    <scope>NUCLEOTIDE SEQUENCE [LARGE SCALE GENOMIC DNA]</scope>
    <source>
        <strain evidence="2 3">CECT 8803</strain>
    </source>
</reference>
<dbReference type="Proteomes" id="UP000581135">
    <property type="component" value="Unassembled WGS sequence"/>
</dbReference>
<dbReference type="RefSeq" id="WP_183417608.1">
    <property type="nucleotide sequence ID" value="NZ_JACHXA010000010.1"/>
</dbReference>
<comment type="caution">
    <text evidence="2">The sequence shown here is derived from an EMBL/GenBank/DDBJ whole genome shotgun (WGS) entry which is preliminary data.</text>
</comment>
<evidence type="ECO:0000313" key="2">
    <source>
        <dbReference type="EMBL" id="MBB3066788.1"/>
    </source>
</evidence>
<organism evidence="2 3">
    <name type="scientific">Limibacillus halophilus</name>
    <dbReference type="NCBI Taxonomy" id="1579333"/>
    <lineage>
        <taxon>Bacteria</taxon>
        <taxon>Pseudomonadati</taxon>
        <taxon>Pseudomonadota</taxon>
        <taxon>Alphaproteobacteria</taxon>
        <taxon>Rhodospirillales</taxon>
        <taxon>Rhodovibrionaceae</taxon>
        <taxon>Limibacillus</taxon>
    </lineage>
</organism>
<sequence length="266" mass="29887">MALSDSEMETYNRDGLVIPNFRLSEEALLRIGGAYDRLLESHKDDPKFSPDFILGPHLQSGGYGVKGDPEWLRIATRPEILDMVEQVMGPDIILWGVTIFGKPAGQGKATPWHQDGDYYPIEPLETCTVWISLDGSYPENGCMRFIPGSHRERKVFKHHWEERPDYTLAQVIDEDQVDLASARDIVLEPGQVSLHDVYLVHGSNANTSDRRRMGLVLRFMPGSSYYNHAGGQSTEQAGSAHGYSKRALFLVRGEDRTGRNDFTLGH</sequence>
<evidence type="ECO:0000256" key="1">
    <source>
        <dbReference type="ARBA" id="ARBA00001954"/>
    </source>
</evidence>
<dbReference type="InterPro" id="IPR008775">
    <property type="entry name" value="Phytyl_CoA_dOase-like"/>
</dbReference>
<dbReference type="GO" id="GO:0016706">
    <property type="term" value="F:2-oxoglutarate-dependent dioxygenase activity"/>
    <property type="evidence" value="ECO:0007669"/>
    <property type="project" value="UniProtKB-ARBA"/>
</dbReference>
<dbReference type="Pfam" id="PF05721">
    <property type="entry name" value="PhyH"/>
    <property type="match status" value="1"/>
</dbReference>
<protein>
    <recommendedName>
        <fullName evidence="4">Phytanoyl-CoA dioxygenase (PhyH)</fullName>
    </recommendedName>
</protein>
<accession>A0A839SWV2</accession>
<comment type="cofactor">
    <cofactor evidence="1">
        <name>Fe(2+)</name>
        <dbReference type="ChEBI" id="CHEBI:29033"/>
    </cofactor>
</comment>
<name>A0A839SWV2_9PROT</name>
<gene>
    <name evidence="2" type="ORF">FHR98_003098</name>
</gene>
<evidence type="ECO:0000313" key="3">
    <source>
        <dbReference type="Proteomes" id="UP000581135"/>
    </source>
</evidence>
<dbReference type="EMBL" id="JACHXA010000010">
    <property type="protein sequence ID" value="MBB3066788.1"/>
    <property type="molecule type" value="Genomic_DNA"/>
</dbReference>
<dbReference type="Gene3D" id="2.60.120.620">
    <property type="entry name" value="q2cbj1_9rhob like domain"/>
    <property type="match status" value="1"/>
</dbReference>
<dbReference type="PANTHER" id="PTHR20883:SF48">
    <property type="entry name" value="ECTOINE DIOXYGENASE"/>
    <property type="match status" value="1"/>
</dbReference>
<evidence type="ECO:0008006" key="4">
    <source>
        <dbReference type="Google" id="ProtNLM"/>
    </source>
</evidence>
<dbReference type="PANTHER" id="PTHR20883">
    <property type="entry name" value="PHYTANOYL-COA DIOXYGENASE DOMAIN CONTAINING 1"/>
    <property type="match status" value="1"/>
</dbReference>
<dbReference type="SUPFAM" id="SSF51197">
    <property type="entry name" value="Clavaminate synthase-like"/>
    <property type="match status" value="1"/>
</dbReference>
<dbReference type="GO" id="GO:0005506">
    <property type="term" value="F:iron ion binding"/>
    <property type="evidence" value="ECO:0007669"/>
    <property type="project" value="UniProtKB-ARBA"/>
</dbReference>
<proteinExistence type="predicted"/>